<dbReference type="Proteomes" id="UP000235584">
    <property type="component" value="Chromosome"/>
</dbReference>
<dbReference type="EMBL" id="CP025704">
    <property type="protein sequence ID" value="AUN97562.1"/>
    <property type="molecule type" value="Genomic_DNA"/>
</dbReference>
<organism evidence="1 2">
    <name type="scientific">Bacteriovorax stolpii</name>
    <name type="common">Bdellovibrio stolpii</name>
    <dbReference type="NCBI Taxonomy" id="960"/>
    <lineage>
        <taxon>Bacteria</taxon>
        <taxon>Pseudomonadati</taxon>
        <taxon>Bdellovibrionota</taxon>
        <taxon>Bacteriovoracia</taxon>
        <taxon>Bacteriovoracales</taxon>
        <taxon>Bacteriovoracaceae</taxon>
        <taxon>Bacteriovorax</taxon>
    </lineage>
</organism>
<accession>A0A2K9NPY8</accession>
<name>A0A2K9NPY8_BACTC</name>
<dbReference type="AlphaFoldDB" id="A0A2K9NPY8"/>
<evidence type="ECO:0000313" key="1">
    <source>
        <dbReference type="EMBL" id="AUN97562.1"/>
    </source>
</evidence>
<protein>
    <submittedName>
        <fullName evidence="1">Uncharacterized protein</fullName>
    </submittedName>
</protein>
<proteinExistence type="predicted"/>
<sequence length="152" mass="17302">MKSLKLLSLLSLVIMAPSLKAELKLKPFETDGCTMFADGTYSKPGLWKHCCTEHDLRYWFGGSENDMDQADLRLRSCVEKAAGANWGYVIYTGVRAGHHSPIKNKYQWNWGWEVAREKKPLTPAEVGYVITELRSMSVEDVNIDNFIKVNFP</sequence>
<gene>
    <name evidence="1" type="ORF">C0V70_05430</name>
</gene>
<reference evidence="1 2" key="1">
    <citation type="submission" date="2018-01" db="EMBL/GenBank/DDBJ databases">
        <title>Complete genome sequence of Bacteriovorax stolpii DSM12778.</title>
        <authorList>
            <person name="Tang B."/>
            <person name="Chang J."/>
        </authorList>
    </citation>
    <scope>NUCLEOTIDE SEQUENCE [LARGE SCALE GENOMIC DNA]</scope>
    <source>
        <strain evidence="1 2">DSM 12778</strain>
    </source>
</reference>
<evidence type="ECO:0000313" key="2">
    <source>
        <dbReference type="Proteomes" id="UP000235584"/>
    </source>
</evidence>
<dbReference type="OrthoDB" id="7855474at2"/>
<dbReference type="KEGG" id="bsto:C0V70_05430"/>
<keyword evidence="2" id="KW-1185">Reference proteome</keyword>
<dbReference type="RefSeq" id="WP_102242857.1">
    <property type="nucleotide sequence ID" value="NZ_CP025704.1"/>
</dbReference>